<reference evidence="18" key="1">
    <citation type="submission" date="2022-11" db="UniProtKB">
        <authorList>
            <consortium name="WormBaseParasite"/>
        </authorList>
    </citation>
    <scope>IDENTIFICATION</scope>
</reference>
<feature type="domain" description="Phospholipid/glycerol acyltransferase" evidence="16">
    <location>
        <begin position="85"/>
        <end position="208"/>
    </location>
</feature>
<evidence type="ECO:0000256" key="3">
    <source>
        <dbReference type="ARBA" id="ARBA00020499"/>
    </source>
</evidence>
<evidence type="ECO:0000259" key="16">
    <source>
        <dbReference type="SMART" id="SM00563"/>
    </source>
</evidence>
<name>A0A914HBF8_GLORO</name>
<evidence type="ECO:0000256" key="11">
    <source>
        <dbReference type="ARBA" id="ARBA00024323"/>
    </source>
</evidence>
<comment type="subcellular location">
    <subcellularLocation>
        <location evidence="1">Mitochondrion inner membrane</location>
        <topology evidence="1">Peripheral membrane protein</topology>
        <orientation evidence="1">Intermembrane side</orientation>
    </subcellularLocation>
    <subcellularLocation>
        <location evidence="11">Mitochondrion outer membrane</location>
        <topology evidence="11">Peripheral membrane protein</topology>
        <orientation evidence="11">Intermembrane side</orientation>
    </subcellularLocation>
</comment>
<feature type="transmembrane region" description="Helical" evidence="15">
    <location>
        <begin position="504"/>
        <end position="528"/>
    </location>
</feature>
<comment type="similarity">
    <text evidence="2">Belongs to the taffazin family.</text>
</comment>
<organism evidence="17 18">
    <name type="scientific">Globodera rostochiensis</name>
    <name type="common">Golden nematode worm</name>
    <name type="synonym">Heterodera rostochiensis</name>
    <dbReference type="NCBI Taxonomy" id="31243"/>
    <lineage>
        <taxon>Eukaryota</taxon>
        <taxon>Metazoa</taxon>
        <taxon>Ecdysozoa</taxon>
        <taxon>Nematoda</taxon>
        <taxon>Chromadorea</taxon>
        <taxon>Rhabditida</taxon>
        <taxon>Tylenchina</taxon>
        <taxon>Tylenchomorpha</taxon>
        <taxon>Tylenchoidea</taxon>
        <taxon>Heteroderidae</taxon>
        <taxon>Heteroderinae</taxon>
        <taxon>Globodera</taxon>
    </lineage>
</organism>
<dbReference type="GO" id="GO:0005741">
    <property type="term" value="C:mitochondrial outer membrane"/>
    <property type="evidence" value="ECO:0007669"/>
    <property type="project" value="UniProtKB-SubCell"/>
</dbReference>
<evidence type="ECO:0000313" key="18">
    <source>
        <dbReference type="WBParaSite" id="Gr19_v10_g15806.t1"/>
    </source>
</evidence>
<evidence type="ECO:0000256" key="9">
    <source>
        <dbReference type="ARBA" id="ARBA00023136"/>
    </source>
</evidence>
<dbReference type="GO" id="GO:0047184">
    <property type="term" value="F:1-acylglycerophosphocholine O-acyltransferase activity"/>
    <property type="evidence" value="ECO:0007669"/>
    <property type="project" value="TreeGrafter"/>
</dbReference>
<evidence type="ECO:0000256" key="14">
    <source>
        <dbReference type="SAM" id="MobiDB-lite"/>
    </source>
</evidence>
<keyword evidence="6" id="KW-0999">Mitochondrion inner membrane</keyword>
<evidence type="ECO:0000256" key="12">
    <source>
        <dbReference type="ARBA" id="ARBA00047906"/>
    </source>
</evidence>
<sequence>MDSSPSSTSKLARVPLLSTEQRKNVLNFHWPFPKQPGFFYRWRSNATILAVFCLSKLVFCFNKIVVRPEQKQTFLKLLRDQNRPLITVCNHRCVMDDPFLWSMFTFREFLSNISRFRYILAAHDVCFTRNYHILFFSLGRCVPVVRGAGVFQQGVDYCLERLNTNGWVHIFPEGRVTRERLRIKWGIGRLIAESNKPPMLLPIWVRGMEDVWTTRAPYRPRFWKTVEVSIGDPIDTTIWLDGLSFADESELGRRKRLADLVQAELYGMGNNSESDTHLKEEKGQSGGPGRPKYPLLKAPGGGFAPPCPPHRPRVDGGVSLLFLFLPVPPRLCAEWCECGEVGRHSRHAETPPPPPQPFCCCLHHIRHPVDDNEDQPSPPLIPILSSSFGRFNEPTTRFNSVSWPSLLHPFSSSIPSPSAAALVLTYHTSFELTAVDVGKREEAGHLLLPAGDEGKAGLSSSGCCCIRSCPPNPLCLACLSPISLSALLPLIFRRLTTDSEQYSLPLFSFTLLFCSLAVCLPLFLFHLIPCGEGVGNGKGWLGECGAAAAAAVGRSGWGG</sequence>
<feature type="compositionally biased region" description="Basic and acidic residues" evidence="14">
    <location>
        <begin position="274"/>
        <end position="283"/>
    </location>
</feature>
<evidence type="ECO:0000256" key="4">
    <source>
        <dbReference type="ARBA" id="ARBA00022679"/>
    </source>
</evidence>
<comment type="catalytic activity">
    <reaction evidence="12">
        <text>1'-[1,2-diacyl-sn-glycero-3-phospho],3'-[1-acyl-sn-glycero-3-phospho]-glycerol + a 1,2-diacyl-sn-glycero-3-phosphocholine = a cardiolipin + a 1-acyl-sn-glycero-3-phosphocholine</text>
        <dbReference type="Rhea" id="RHEA:33731"/>
        <dbReference type="ChEBI" id="CHEBI:57643"/>
        <dbReference type="ChEBI" id="CHEBI:58168"/>
        <dbReference type="ChEBI" id="CHEBI:62237"/>
        <dbReference type="ChEBI" id="CHEBI:64743"/>
    </reaction>
    <physiologicalReaction direction="left-to-right" evidence="12">
        <dbReference type="Rhea" id="RHEA:33732"/>
    </physiologicalReaction>
    <physiologicalReaction direction="right-to-left" evidence="12">
        <dbReference type="Rhea" id="RHEA:33733"/>
    </physiologicalReaction>
</comment>
<evidence type="ECO:0000256" key="5">
    <source>
        <dbReference type="ARBA" id="ARBA00022787"/>
    </source>
</evidence>
<keyword evidence="15" id="KW-0812">Transmembrane</keyword>
<evidence type="ECO:0000256" key="8">
    <source>
        <dbReference type="ARBA" id="ARBA00023128"/>
    </source>
</evidence>
<dbReference type="SMART" id="SM00563">
    <property type="entry name" value="PlsC"/>
    <property type="match status" value="1"/>
</dbReference>
<dbReference type="PANTHER" id="PTHR12497:SF0">
    <property type="entry name" value="TAFAZZIN"/>
    <property type="match status" value="1"/>
</dbReference>
<evidence type="ECO:0000256" key="6">
    <source>
        <dbReference type="ARBA" id="ARBA00022792"/>
    </source>
</evidence>
<keyword evidence="15" id="KW-1133">Transmembrane helix</keyword>
<protein>
    <recommendedName>
        <fullName evidence="3">Tafazzin</fullName>
    </recommendedName>
</protein>
<feature type="region of interest" description="Disordered" evidence="14">
    <location>
        <begin position="269"/>
        <end position="295"/>
    </location>
</feature>
<evidence type="ECO:0000313" key="17">
    <source>
        <dbReference type="Proteomes" id="UP000887572"/>
    </source>
</evidence>
<dbReference type="GO" id="GO:0005743">
    <property type="term" value="C:mitochondrial inner membrane"/>
    <property type="evidence" value="ECO:0007669"/>
    <property type="project" value="UniProtKB-SubCell"/>
</dbReference>
<evidence type="ECO:0000256" key="7">
    <source>
        <dbReference type="ARBA" id="ARBA00023098"/>
    </source>
</evidence>
<keyword evidence="8" id="KW-0496">Mitochondrion</keyword>
<dbReference type="Pfam" id="PF01553">
    <property type="entry name" value="Acyltransferase"/>
    <property type="match status" value="1"/>
</dbReference>
<dbReference type="InterPro" id="IPR000872">
    <property type="entry name" value="Tafazzin"/>
</dbReference>
<dbReference type="PANTHER" id="PTHR12497">
    <property type="entry name" value="TAZ PROTEIN TAFAZZIN"/>
    <property type="match status" value="1"/>
</dbReference>
<dbReference type="WBParaSite" id="Gr19_v10_g15806.t1">
    <property type="protein sequence ID" value="Gr19_v10_g15806.t1"/>
    <property type="gene ID" value="Gr19_v10_g15806"/>
</dbReference>
<dbReference type="GO" id="GO:0035965">
    <property type="term" value="P:cardiolipin acyl-chain remodeling"/>
    <property type="evidence" value="ECO:0007669"/>
    <property type="project" value="TreeGrafter"/>
</dbReference>
<comment type="catalytic activity">
    <reaction evidence="13">
        <text>1,2-di-(9Z-octadecenoyl)-sn-glycero-3-phosphocholine + 1-hexadecanoyl-sn-glycero-3-phosphocholine = 1-hexadecanoyl-2-(9Z-octadecenoyl)-sn-glycero-3-phosphocholine + 1-(9Z-octadecenoyl)-sn-glycero-3-phosphocholine</text>
        <dbReference type="Rhea" id="RHEA:43816"/>
        <dbReference type="ChEBI" id="CHEBI:28610"/>
        <dbReference type="ChEBI" id="CHEBI:72998"/>
        <dbReference type="ChEBI" id="CHEBI:73001"/>
        <dbReference type="ChEBI" id="CHEBI:74669"/>
    </reaction>
    <physiologicalReaction direction="left-to-right" evidence="13">
        <dbReference type="Rhea" id="RHEA:43817"/>
    </physiologicalReaction>
    <physiologicalReaction direction="right-to-left" evidence="13">
        <dbReference type="Rhea" id="RHEA:43818"/>
    </physiologicalReaction>
</comment>
<dbReference type="CDD" id="cd07989">
    <property type="entry name" value="LPLAT_AGPAT-like"/>
    <property type="match status" value="1"/>
</dbReference>
<keyword evidence="9 15" id="KW-0472">Membrane</keyword>
<evidence type="ECO:0000256" key="2">
    <source>
        <dbReference type="ARBA" id="ARBA00010524"/>
    </source>
</evidence>
<accession>A0A914HBF8</accession>
<evidence type="ECO:0000256" key="13">
    <source>
        <dbReference type="ARBA" id="ARBA00049543"/>
    </source>
</evidence>
<dbReference type="GO" id="GO:0007007">
    <property type="term" value="P:inner mitochondrial membrane organization"/>
    <property type="evidence" value="ECO:0007669"/>
    <property type="project" value="TreeGrafter"/>
</dbReference>
<keyword evidence="5" id="KW-1000">Mitochondrion outer membrane</keyword>
<evidence type="ECO:0000256" key="10">
    <source>
        <dbReference type="ARBA" id="ARBA00023315"/>
    </source>
</evidence>
<keyword evidence="10" id="KW-0012">Acyltransferase</keyword>
<keyword evidence="4" id="KW-0808">Transferase</keyword>
<dbReference type="PRINTS" id="PR00979">
    <property type="entry name" value="TAFAZZIN"/>
</dbReference>
<evidence type="ECO:0000256" key="1">
    <source>
        <dbReference type="ARBA" id="ARBA00004137"/>
    </source>
</evidence>
<dbReference type="SUPFAM" id="SSF69593">
    <property type="entry name" value="Glycerol-3-phosphate (1)-acyltransferase"/>
    <property type="match status" value="1"/>
</dbReference>
<proteinExistence type="inferred from homology"/>
<evidence type="ECO:0000256" key="15">
    <source>
        <dbReference type="SAM" id="Phobius"/>
    </source>
</evidence>
<dbReference type="InterPro" id="IPR002123">
    <property type="entry name" value="Plipid/glycerol_acylTrfase"/>
</dbReference>
<dbReference type="Proteomes" id="UP000887572">
    <property type="component" value="Unplaced"/>
</dbReference>
<dbReference type="AlphaFoldDB" id="A0A914HBF8"/>
<keyword evidence="17" id="KW-1185">Reference proteome</keyword>
<keyword evidence="7" id="KW-0443">Lipid metabolism</keyword>